<reference evidence="3" key="1">
    <citation type="submission" date="2018-05" db="EMBL/GenBank/DDBJ databases">
        <authorList>
            <person name="Lanie J.A."/>
            <person name="Ng W.-L."/>
            <person name="Kazmierczak K.M."/>
            <person name="Andrzejewski T.M."/>
            <person name="Davidsen T.M."/>
            <person name="Wayne K.J."/>
            <person name="Tettelin H."/>
            <person name="Glass J.I."/>
            <person name="Rusch D."/>
            <person name="Podicherti R."/>
            <person name="Tsui H.-C.T."/>
            <person name="Winkler M.E."/>
        </authorList>
    </citation>
    <scope>NUCLEOTIDE SEQUENCE</scope>
</reference>
<feature type="non-terminal residue" evidence="3">
    <location>
        <position position="506"/>
    </location>
</feature>
<evidence type="ECO:0000259" key="2">
    <source>
        <dbReference type="Pfam" id="PF19838"/>
    </source>
</evidence>
<dbReference type="PANTHER" id="PTHR30189:SF1">
    <property type="entry name" value="LPS-ASSEMBLY PROTEIN LPTD"/>
    <property type="match status" value="1"/>
</dbReference>
<feature type="region of interest" description="Disordered" evidence="1">
    <location>
        <begin position="360"/>
        <end position="403"/>
    </location>
</feature>
<proteinExistence type="predicted"/>
<gene>
    <name evidence="3" type="ORF">METZ01_LOCUS107211</name>
</gene>
<dbReference type="GO" id="GO:1990351">
    <property type="term" value="C:transporter complex"/>
    <property type="evidence" value="ECO:0007669"/>
    <property type="project" value="TreeGrafter"/>
</dbReference>
<dbReference type="GO" id="GO:0009279">
    <property type="term" value="C:cell outer membrane"/>
    <property type="evidence" value="ECO:0007669"/>
    <property type="project" value="TreeGrafter"/>
</dbReference>
<feature type="domain" description="LPS-assembly protein LptD central" evidence="2">
    <location>
        <begin position="192"/>
        <end position="503"/>
    </location>
</feature>
<sequence length="506" mass="56314">MSRLIFLFSICILSSVVPVAAQTDPAPSPSQNSGVSSADSVEIGYSADDVSYNVADSTLVLTGNAVVTYGDVTLKAGQILFNMNTDMLFAEDLVDSMKDGEQPPTLEDPQGTLVGKRMQYDIRSREGRILEGRTAYEQGFFEGQSIRVDRESTLRIDMGSYSTCDNPLHKHYSLRSGKIKIVPNDKAIVKDVVAYVYNVPVFYMPFYVLPLKRGRHSGFTVPTYGTGATQGTYVRNVGYYWAASDYWDFKGSADFTGSQGMLLRPRFRYADARRLRGNVSGSYRSGYDLKTTGWDLRANHWQQLRPDLQVSGQAETANSLSFVNSTTRGIDPGRLQRALRSQLSVTKQWGQKSMDFSVRRTDRENVSSQNATLSFRLPSRPLAATTRRRRPSGGAPDMNPAPEPINYSWLQSVLFGYSGRIEDQRQKTTSSRTLLDQNLATYDSVRTVGSAHQTIFHQFNMSSQQKMAGWLRFQPQASYSETWGYARADSSILSGGGANTDTTAMF</sequence>
<organism evidence="3">
    <name type="scientific">marine metagenome</name>
    <dbReference type="NCBI Taxonomy" id="408172"/>
    <lineage>
        <taxon>unclassified sequences</taxon>
        <taxon>metagenomes</taxon>
        <taxon>ecological metagenomes</taxon>
    </lineage>
</organism>
<accession>A0A381WQZ8</accession>
<name>A0A381WQZ8_9ZZZZ</name>
<dbReference type="Pfam" id="PF19838">
    <property type="entry name" value="LptD_2"/>
    <property type="match status" value="1"/>
</dbReference>
<feature type="non-terminal residue" evidence="3">
    <location>
        <position position="1"/>
    </location>
</feature>
<protein>
    <recommendedName>
        <fullName evidence="2">LPS-assembly protein LptD central domain-containing protein</fullName>
    </recommendedName>
</protein>
<dbReference type="InterPro" id="IPR045659">
    <property type="entry name" value="LptD_2"/>
</dbReference>
<evidence type="ECO:0000256" key="1">
    <source>
        <dbReference type="SAM" id="MobiDB-lite"/>
    </source>
</evidence>
<dbReference type="AlphaFoldDB" id="A0A381WQZ8"/>
<dbReference type="PANTHER" id="PTHR30189">
    <property type="entry name" value="LPS-ASSEMBLY PROTEIN"/>
    <property type="match status" value="1"/>
</dbReference>
<evidence type="ECO:0000313" key="3">
    <source>
        <dbReference type="EMBL" id="SVA54357.1"/>
    </source>
</evidence>
<dbReference type="EMBL" id="UINC01012446">
    <property type="protein sequence ID" value="SVA54357.1"/>
    <property type="molecule type" value="Genomic_DNA"/>
</dbReference>
<dbReference type="InterPro" id="IPR050218">
    <property type="entry name" value="LptD"/>
</dbReference>
<dbReference type="Gene3D" id="2.60.450.10">
    <property type="entry name" value="Lipopolysaccharide (LPS) transport protein A like domain"/>
    <property type="match status" value="1"/>
</dbReference>